<protein>
    <submittedName>
        <fullName evidence="1">Uncharacterized protein</fullName>
    </submittedName>
</protein>
<dbReference type="EMBL" id="JBHUIT010000007">
    <property type="protein sequence ID" value="MFD2256371.1"/>
    <property type="molecule type" value="Genomic_DNA"/>
</dbReference>
<dbReference type="RefSeq" id="WP_386819546.1">
    <property type="nucleotide sequence ID" value="NZ_JBHUIT010000007.1"/>
</dbReference>
<accession>A0ABW5D9T6</accession>
<sequence length="127" mass="14049">MRFFSFIIFALMTVVLPVAGVQRHFCTMSMAFIDYADQCPATGKDCCGKNEPHRPVEPDCMISAKVLPNADKANPSHLPTLDLVWTLAPVSLPDLLPSTRLESSAAAMHRGPPLISRLYILQQRLLI</sequence>
<evidence type="ECO:0000313" key="2">
    <source>
        <dbReference type="Proteomes" id="UP001597375"/>
    </source>
</evidence>
<gene>
    <name evidence="1" type="ORF">ACFSSA_06775</name>
</gene>
<organism evidence="1 2">
    <name type="scientific">Luteolibacter algae</name>
    <dbReference type="NCBI Taxonomy" id="454151"/>
    <lineage>
        <taxon>Bacteria</taxon>
        <taxon>Pseudomonadati</taxon>
        <taxon>Verrucomicrobiota</taxon>
        <taxon>Verrucomicrobiia</taxon>
        <taxon>Verrucomicrobiales</taxon>
        <taxon>Verrucomicrobiaceae</taxon>
        <taxon>Luteolibacter</taxon>
    </lineage>
</organism>
<keyword evidence="2" id="KW-1185">Reference proteome</keyword>
<reference evidence="2" key="1">
    <citation type="journal article" date="2019" name="Int. J. Syst. Evol. Microbiol.">
        <title>The Global Catalogue of Microorganisms (GCM) 10K type strain sequencing project: providing services to taxonomists for standard genome sequencing and annotation.</title>
        <authorList>
            <consortium name="The Broad Institute Genomics Platform"/>
            <consortium name="The Broad Institute Genome Sequencing Center for Infectious Disease"/>
            <person name="Wu L."/>
            <person name="Ma J."/>
        </authorList>
    </citation>
    <scope>NUCLEOTIDE SEQUENCE [LARGE SCALE GENOMIC DNA]</scope>
    <source>
        <strain evidence="2">CGMCC 4.7106</strain>
    </source>
</reference>
<evidence type="ECO:0000313" key="1">
    <source>
        <dbReference type="EMBL" id="MFD2256371.1"/>
    </source>
</evidence>
<dbReference type="Proteomes" id="UP001597375">
    <property type="component" value="Unassembled WGS sequence"/>
</dbReference>
<comment type="caution">
    <text evidence="1">The sequence shown here is derived from an EMBL/GenBank/DDBJ whole genome shotgun (WGS) entry which is preliminary data.</text>
</comment>
<proteinExistence type="predicted"/>
<name>A0ABW5D9T6_9BACT</name>